<keyword evidence="3" id="KW-1185">Reference proteome</keyword>
<proteinExistence type="predicted"/>
<protein>
    <submittedName>
        <fullName evidence="2">Uncharacterized protein</fullName>
    </submittedName>
</protein>
<dbReference type="Proteomes" id="UP000218209">
    <property type="component" value="Unassembled WGS sequence"/>
</dbReference>
<evidence type="ECO:0000313" key="3">
    <source>
        <dbReference type="Proteomes" id="UP000218209"/>
    </source>
</evidence>
<sequence length="263" mass="28043">MGGGGVCAHRAVGIASTGSRLWCRCATVWAGRPAAWWRPRSALRGCRRGTHVTLRRRCRGGGGRAAAPLLVTSRLQAVAPPPWAAAARLVRVRPLPPRVARDGPAATAKKRGPSTSGRGGHWRSGTPRGPPPRGAPRARARTVRAREGTGKRPWARSRRRAWAGPRDRRPAVVRTLTSQRRDVGPDVARPVVGGVSPPSCAPSRAGTVGSTTVRRTHHGGARISLKLDRARGHSAESSPPCAPPDVNWKTRIWSASDAVFKTP</sequence>
<feature type="compositionally biased region" description="Basic and acidic residues" evidence="1">
    <location>
        <begin position="225"/>
        <end position="234"/>
    </location>
</feature>
<name>A0A1X6P9C0_PORUM</name>
<feature type="region of interest" description="Disordered" evidence="1">
    <location>
        <begin position="97"/>
        <end position="246"/>
    </location>
</feature>
<evidence type="ECO:0000256" key="1">
    <source>
        <dbReference type="SAM" id="MobiDB-lite"/>
    </source>
</evidence>
<gene>
    <name evidence="2" type="ORF">BU14_0158s0028</name>
</gene>
<dbReference type="EMBL" id="KV918844">
    <property type="protein sequence ID" value="OSX77223.1"/>
    <property type="molecule type" value="Genomic_DNA"/>
</dbReference>
<reference evidence="2 3" key="1">
    <citation type="submission" date="2017-03" db="EMBL/GenBank/DDBJ databases">
        <title>WGS assembly of Porphyra umbilicalis.</title>
        <authorList>
            <person name="Brawley S.H."/>
            <person name="Blouin N.A."/>
            <person name="Ficko-Blean E."/>
            <person name="Wheeler G.L."/>
            <person name="Lohr M."/>
            <person name="Goodson H.V."/>
            <person name="Jenkins J.W."/>
            <person name="Blaby-Haas C.E."/>
            <person name="Helliwell K.E."/>
            <person name="Chan C."/>
            <person name="Marriage T."/>
            <person name="Bhattacharya D."/>
            <person name="Klein A.S."/>
            <person name="Badis Y."/>
            <person name="Brodie J."/>
            <person name="Cao Y."/>
            <person name="Collen J."/>
            <person name="Dittami S.M."/>
            <person name="Gachon C.M."/>
            <person name="Green B.R."/>
            <person name="Karpowicz S."/>
            <person name="Kim J.W."/>
            <person name="Kudahl U."/>
            <person name="Lin S."/>
            <person name="Michel G."/>
            <person name="Mittag M."/>
            <person name="Olson B.J."/>
            <person name="Pangilinan J."/>
            <person name="Peng Y."/>
            <person name="Qiu H."/>
            <person name="Shu S."/>
            <person name="Singer J.T."/>
            <person name="Smith A.G."/>
            <person name="Sprecher B.N."/>
            <person name="Wagner V."/>
            <person name="Wang W."/>
            <person name="Wang Z.-Y."/>
            <person name="Yan J."/>
            <person name="Yarish C."/>
            <person name="Zoeuner-Riek S."/>
            <person name="Zhuang Y."/>
            <person name="Zou Y."/>
            <person name="Lindquist E.A."/>
            <person name="Grimwood J."/>
            <person name="Barry K."/>
            <person name="Rokhsar D.S."/>
            <person name="Schmutz J."/>
            <person name="Stiller J.W."/>
            <person name="Grossman A.R."/>
            <person name="Prochnik S.E."/>
        </authorList>
    </citation>
    <scope>NUCLEOTIDE SEQUENCE [LARGE SCALE GENOMIC DNA]</scope>
    <source>
        <strain evidence="2">4086291</strain>
    </source>
</reference>
<accession>A0A1X6P9C0</accession>
<evidence type="ECO:0000313" key="2">
    <source>
        <dbReference type="EMBL" id="OSX77223.1"/>
    </source>
</evidence>
<organism evidence="2 3">
    <name type="scientific">Porphyra umbilicalis</name>
    <name type="common">Purple laver</name>
    <name type="synonym">Red alga</name>
    <dbReference type="NCBI Taxonomy" id="2786"/>
    <lineage>
        <taxon>Eukaryota</taxon>
        <taxon>Rhodophyta</taxon>
        <taxon>Bangiophyceae</taxon>
        <taxon>Bangiales</taxon>
        <taxon>Bangiaceae</taxon>
        <taxon>Porphyra</taxon>
    </lineage>
</organism>
<dbReference type="AlphaFoldDB" id="A0A1X6P9C0"/>